<feature type="active site" description="Nucleophile" evidence="2">
    <location>
        <position position="41"/>
    </location>
</feature>
<dbReference type="CDD" id="cd07207">
    <property type="entry name" value="Pat_ExoU_VipD_like"/>
    <property type="match status" value="1"/>
</dbReference>
<evidence type="ECO:0000256" key="3">
    <source>
        <dbReference type="SAM" id="MobiDB-lite"/>
    </source>
</evidence>
<dbReference type="Pfam" id="PF01734">
    <property type="entry name" value="Patatin"/>
    <property type="match status" value="1"/>
</dbReference>
<evidence type="ECO:0000256" key="2">
    <source>
        <dbReference type="PROSITE-ProRule" id="PRU01161"/>
    </source>
</evidence>
<evidence type="ECO:0000313" key="6">
    <source>
        <dbReference type="Proteomes" id="UP000612352"/>
    </source>
</evidence>
<feature type="active site" description="Proton acceptor" evidence="2">
    <location>
        <position position="238"/>
    </location>
</feature>
<feature type="domain" description="PNPLA" evidence="4">
    <location>
        <begin position="8"/>
        <end position="251"/>
    </location>
</feature>
<dbReference type="PANTHER" id="PTHR46394:SF1">
    <property type="entry name" value="PNPLA DOMAIN-CONTAINING PROTEIN"/>
    <property type="match status" value="1"/>
</dbReference>
<keyword evidence="2" id="KW-0442">Lipid degradation</keyword>
<gene>
    <name evidence="5" type="ORF">I8D64_04930</name>
</gene>
<sequence length="376" mass="40062">METSRADLVLEGGGVKGIALAGAIEVLEERGYRFGRVAGSSAGAIAGALVAADVPAADLVGLLREIDYEKFCDGPWWTRPLVGKAVAILVRKGVHRGKYVGTWLADQLAEHSQPADPSRPFAFADLPYHDPEGESPDQPVADGSTSGYAAAGSSTGNGTGDGTGDGTGTVTNASRLVVTASDVTAGRLRLLPRDAGRYGMTAADLPVADAVRASTAMPFFFRPVRWTTSQGRRAHLVDGGMLSNFPVGVFDRADGALPRWPTFGIKLSARPPADPAPVNRIRGALSYALALLDTLIGARDRMHIDDPHVQARTIFIDTSFVKPTQFDLTDEDREKLYRTGRQAATDFLDGTATREGWDFEEYVARYRTGARAGAEA</sequence>
<evidence type="ECO:0000259" key="4">
    <source>
        <dbReference type="PROSITE" id="PS51635"/>
    </source>
</evidence>
<proteinExistence type="predicted"/>
<dbReference type="EMBL" id="JAEDAJ010000002">
    <property type="protein sequence ID" value="MBK0330741.1"/>
    <property type="molecule type" value="Genomic_DNA"/>
</dbReference>
<dbReference type="InterPro" id="IPR016035">
    <property type="entry name" value="Acyl_Trfase/lysoPLipase"/>
</dbReference>
<reference evidence="5 6" key="1">
    <citation type="submission" date="2020-12" db="EMBL/GenBank/DDBJ databases">
        <title>Brachybacterium sp. MASK1Z-5, whole genome shotgun sequence.</title>
        <authorList>
            <person name="Tuo L."/>
        </authorList>
    </citation>
    <scope>NUCLEOTIDE SEQUENCE [LARGE SCALE GENOMIC DNA]</scope>
    <source>
        <strain evidence="5 6">MASK1Z-5</strain>
    </source>
</reference>
<dbReference type="InterPro" id="IPR002641">
    <property type="entry name" value="PNPLA_dom"/>
</dbReference>
<evidence type="ECO:0000313" key="5">
    <source>
        <dbReference type="EMBL" id="MBK0330741.1"/>
    </source>
</evidence>
<dbReference type="PROSITE" id="PS51635">
    <property type="entry name" value="PNPLA"/>
    <property type="match status" value="1"/>
</dbReference>
<feature type="short sequence motif" description="GXGXXG" evidence="2">
    <location>
        <begin position="12"/>
        <end position="17"/>
    </location>
</feature>
<feature type="short sequence motif" description="GXSXG" evidence="2">
    <location>
        <begin position="39"/>
        <end position="43"/>
    </location>
</feature>
<feature type="region of interest" description="Disordered" evidence="3">
    <location>
        <begin position="111"/>
        <end position="170"/>
    </location>
</feature>
<keyword evidence="1 2" id="KW-0443">Lipid metabolism</keyword>
<name>A0ABS1B7X6_9MICO</name>
<evidence type="ECO:0000256" key="1">
    <source>
        <dbReference type="ARBA" id="ARBA00023098"/>
    </source>
</evidence>
<dbReference type="Proteomes" id="UP000612352">
    <property type="component" value="Unassembled WGS sequence"/>
</dbReference>
<organism evidence="5 6">
    <name type="scientific">Brachybacterium halotolerans</name>
    <dbReference type="NCBI Taxonomy" id="2795215"/>
    <lineage>
        <taxon>Bacteria</taxon>
        <taxon>Bacillati</taxon>
        <taxon>Actinomycetota</taxon>
        <taxon>Actinomycetes</taxon>
        <taxon>Micrococcales</taxon>
        <taxon>Dermabacteraceae</taxon>
        <taxon>Brachybacterium</taxon>
    </lineage>
</organism>
<feature type="compositionally biased region" description="Gly residues" evidence="3">
    <location>
        <begin position="155"/>
        <end position="167"/>
    </location>
</feature>
<keyword evidence="2" id="KW-0378">Hydrolase</keyword>
<accession>A0ABS1B7X6</accession>
<feature type="compositionally biased region" description="Low complexity" evidence="3">
    <location>
        <begin position="141"/>
        <end position="154"/>
    </location>
</feature>
<protein>
    <submittedName>
        <fullName evidence="5">Patatin-like phospholipase family protein</fullName>
    </submittedName>
</protein>
<keyword evidence="6" id="KW-1185">Reference proteome</keyword>
<dbReference type="Gene3D" id="3.40.1090.10">
    <property type="entry name" value="Cytosolic phospholipase A2 catalytic domain"/>
    <property type="match status" value="2"/>
</dbReference>
<comment type="caution">
    <text evidence="5">The sequence shown here is derived from an EMBL/GenBank/DDBJ whole genome shotgun (WGS) entry which is preliminary data.</text>
</comment>
<dbReference type="SUPFAM" id="SSF52151">
    <property type="entry name" value="FabD/lysophospholipase-like"/>
    <property type="match status" value="1"/>
</dbReference>
<dbReference type="PANTHER" id="PTHR46394">
    <property type="entry name" value="ANNEXIN"/>
    <property type="match status" value="1"/>
</dbReference>
<dbReference type="InterPro" id="IPR052580">
    <property type="entry name" value="Lipid_Hydrolase"/>
</dbReference>
<feature type="short sequence motif" description="DGA/G" evidence="2">
    <location>
        <begin position="238"/>
        <end position="240"/>
    </location>
</feature>